<feature type="transmembrane region" description="Helical" evidence="7">
    <location>
        <begin position="76"/>
        <end position="95"/>
    </location>
</feature>
<proteinExistence type="predicted"/>
<gene>
    <name evidence="8" type="ORF">AD945_00375</name>
</gene>
<feature type="transmembrane region" description="Helical" evidence="7">
    <location>
        <begin position="358"/>
        <end position="377"/>
    </location>
</feature>
<feature type="transmembrane region" description="Helical" evidence="7">
    <location>
        <begin position="158"/>
        <end position="175"/>
    </location>
</feature>
<sequence length="602" mass="66482">MEKGGSPQAINRKIELTWLLTPSLANLGFAVRTSVAAILSLFIAIWLQLGSPQWAPLTVWVVATASRGESLSKARWRLIGTGIGCFMGVGLMACFPQQSGLFFISLAFWIGLCCGSATFFNGYRRYGLLVVGFTSAIVATGAIENPDNVFDVAISRGTYIVLGNVCEAVMAALFLNNISQKARVRLLEKLSGLTNDIETYILTEGFYKTDLEDETRFLQKVVASDTRIEFDALEMGPAARRAPDHARAVLAHLLTVLVSARGGEGQKKLERNIEVIRSHIQAIEVPRTQDHFTFKARPPRHLAEALQNGIRAAIGIIGAWLLWEVTAWSSGPAFVSFVALIYGLLATRDVPVLASGGFFQGAVWCTVVAGLYVFLIIPSVTAPEYLTVLLMIPMIIGGLAARTPFLVNHAFSFNMFLPVLIGPSNSGRYDEISFLNGTSAFLGAVLFVWITFGVVLPFRADQRLKRRTFQMERSLRALGISKPRLSVEQWLASNANSMVRLIETSQNVPHKVLLDYIDRHMQIMVLGMWITELWAIATTKQTPQPIRNRLRVVLRSWSRTGDTDLTKAAFVLRNLERTSQVSEELLTALRGLSKAPVRKLNP</sequence>
<dbReference type="OrthoDB" id="8005649at2"/>
<keyword evidence="5 7" id="KW-1133">Transmembrane helix</keyword>
<comment type="caution">
    <text evidence="8">The sequence shown here is derived from an EMBL/GenBank/DDBJ whole genome shotgun (WGS) entry which is preliminary data.</text>
</comment>
<evidence type="ECO:0000313" key="8">
    <source>
        <dbReference type="EMBL" id="KXV51368.1"/>
    </source>
</evidence>
<dbReference type="PANTHER" id="PTHR30509">
    <property type="entry name" value="P-HYDROXYBENZOIC ACID EFFLUX PUMP SUBUNIT-RELATED"/>
    <property type="match status" value="1"/>
</dbReference>
<evidence type="ECO:0000256" key="2">
    <source>
        <dbReference type="ARBA" id="ARBA00022448"/>
    </source>
</evidence>
<dbReference type="Pfam" id="PF04632">
    <property type="entry name" value="FUSC"/>
    <property type="match status" value="2"/>
</dbReference>
<dbReference type="PATRIC" id="fig|318683.6.peg.1568"/>
<evidence type="ECO:0000256" key="5">
    <source>
        <dbReference type="ARBA" id="ARBA00022989"/>
    </source>
</evidence>
<evidence type="ECO:0000256" key="4">
    <source>
        <dbReference type="ARBA" id="ARBA00022692"/>
    </source>
</evidence>
<keyword evidence="2" id="KW-0813">Transport</keyword>
<comment type="subcellular location">
    <subcellularLocation>
        <location evidence="1">Cell membrane</location>
        <topology evidence="1">Multi-pass membrane protein</topology>
    </subcellularLocation>
</comment>
<organism evidence="8 9">
    <name type="scientific">Gluconobacter albidus</name>
    <dbReference type="NCBI Taxonomy" id="318683"/>
    <lineage>
        <taxon>Bacteria</taxon>
        <taxon>Pseudomonadati</taxon>
        <taxon>Pseudomonadota</taxon>
        <taxon>Alphaproteobacteria</taxon>
        <taxon>Acetobacterales</taxon>
        <taxon>Acetobacteraceae</taxon>
        <taxon>Gluconobacter</taxon>
    </lineage>
</organism>
<evidence type="ECO:0000313" key="9">
    <source>
        <dbReference type="Proteomes" id="UP000075636"/>
    </source>
</evidence>
<dbReference type="GO" id="GO:0022857">
    <property type="term" value="F:transmembrane transporter activity"/>
    <property type="evidence" value="ECO:0007669"/>
    <property type="project" value="InterPro"/>
</dbReference>
<dbReference type="InterPro" id="IPR006726">
    <property type="entry name" value="PHBA_efflux_AaeB/fusaric-R"/>
</dbReference>
<reference evidence="8 9" key="1">
    <citation type="submission" date="2015-06" db="EMBL/GenBank/DDBJ databases">
        <title>Improved classification and identification of acetic acid bacteria using matrix-assisted laser desorption/ionization time-of-flight mass spectrometry; Gluconobacter nephelii and Gluconobacter uchimurae are later heterotypic synonyms of Gluconobacter japonicus and Gluconobacter oxydans, respectively.</title>
        <authorList>
            <person name="Li L."/>
            <person name="Cleenwerck I."/>
            <person name="De Vuyst L."/>
            <person name="Vandamme P."/>
        </authorList>
    </citation>
    <scope>NUCLEOTIDE SEQUENCE [LARGE SCALE GENOMIC DNA]</scope>
    <source>
        <strain evidence="8 9">LMG 1768</strain>
    </source>
</reference>
<accession>A0A149TNN9</accession>
<feature type="transmembrane region" description="Helical" evidence="7">
    <location>
        <begin position="29"/>
        <end position="47"/>
    </location>
</feature>
<dbReference type="Proteomes" id="UP000075636">
    <property type="component" value="Unassembled WGS sequence"/>
</dbReference>
<dbReference type="PANTHER" id="PTHR30509:SF9">
    <property type="entry name" value="MULTIDRUG RESISTANCE PROTEIN MDTO"/>
    <property type="match status" value="1"/>
</dbReference>
<feature type="transmembrane region" description="Helical" evidence="7">
    <location>
        <begin position="126"/>
        <end position="143"/>
    </location>
</feature>
<keyword evidence="3" id="KW-1003">Cell membrane</keyword>
<dbReference type="AlphaFoldDB" id="A0A149TNN9"/>
<feature type="transmembrane region" description="Helical" evidence="7">
    <location>
        <begin position="329"/>
        <end position="346"/>
    </location>
</feature>
<evidence type="ECO:0000256" key="3">
    <source>
        <dbReference type="ARBA" id="ARBA00022475"/>
    </source>
</evidence>
<evidence type="ECO:0000256" key="7">
    <source>
        <dbReference type="SAM" id="Phobius"/>
    </source>
</evidence>
<keyword evidence="6 7" id="KW-0472">Membrane</keyword>
<feature type="transmembrane region" description="Helical" evidence="7">
    <location>
        <begin position="383"/>
        <end position="400"/>
    </location>
</feature>
<dbReference type="GO" id="GO:0005886">
    <property type="term" value="C:plasma membrane"/>
    <property type="evidence" value="ECO:0007669"/>
    <property type="project" value="UniProtKB-SubCell"/>
</dbReference>
<feature type="transmembrane region" description="Helical" evidence="7">
    <location>
        <begin position="101"/>
        <end position="119"/>
    </location>
</feature>
<evidence type="ECO:0000256" key="1">
    <source>
        <dbReference type="ARBA" id="ARBA00004651"/>
    </source>
</evidence>
<feature type="transmembrane region" description="Helical" evidence="7">
    <location>
        <begin position="434"/>
        <end position="458"/>
    </location>
</feature>
<protein>
    <submittedName>
        <fullName evidence="8">Fusaric acid resistance protein</fullName>
    </submittedName>
</protein>
<evidence type="ECO:0000256" key="6">
    <source>
        <dbReference type="ARBA" id="ARBA00023136"/>
    </source>
</evidence>
<dbReference type="EMBL" id="LHZR01000040">
    <property type="protein sequence ID" value="KXV51368.1"/>
    <property type="molecule type" value="Genomic_DNA"/>
</dbReference>
<dbReference type="RefSeq" id="WP_062105609.1">
    <property type="nucleotide sequence ID" value="NZ_LHZR01000040.1"/>
</dbReference>
<name>A0A149TNN9_9PROT</name>
<keyword evidence="4 7" id="KW-0812">Transmembrane</keyword>